<dbReference type="KEGG" id="cpau:EHF44_04825"/>
<dbReference type="PANTHER" id="PTHR43210">
    <property type="entry name" value="DETHIOBIOTIN SYNTHETASE"/>
    <property type="match status" value="1"/>
</dbReference>
<sequence length="252" mass="26688">MTAIRTHRPARFACFVTGTDTGVGKTHATATLLHALHGAGYSTVGMKPVAAGGEWLDDRWQNDDVDQLRAAGSVIVPQEEMCPFFFRTPASPHLAAALEGERITRGPIRDALEVLRRKADAVVVEGVGGFVVPLDVGAVRWTTADLAVMLDLPVIMVVGVRLGCLSHAMLTAEAVRARGLKLAGWIANRIDPDMLLPTENIVTLQDALDAPLLGELPWQVAPAAAAQHLDLAPLFASPLPGPSAETGAPRHA</sequence>
<comment type="pathway">
    <text evidence="8">Cofactor biosynthesis; biotin biosynthesis; biotin from 7,8-diaminononanoate: step 1/2.</text>
</comment>
<keyword evidence="6 8" id="KW-0067">ATP-binding</keyword>
<protein>
    <recommendedName>
        <fullName evidence="8">ATP-dependent dethiobiotin synthetase BioD</fullName>
        <ecNumber evidence="8">6.3.3.3</ecNumber>
    </recommendedName>
    <alternativeName>
        <fullName evidence="8">DTB synthetase</fullName>
        <shortName evidence="8">DTBS</shortName>
    </alternativeName>
    <alternativeName>
        <fullName evidence="8">Dethiobiotin synthase</fullName>
    </alternativeName>
</protein>
<evidence type="ECO:0000313" key="10">
    <source>
        <dbReference type="Proteomes" id="UP000270411"/>
    </source>
</evidence>
<dbReference type="SUPFAM" id="SSF52540">
    <property type="entry name" value="P-loop containing nucleoside triphosphate hydrolases"/>
    <property type="match status" value="1"/>
</dbReference>
<keyword evidence="3 8" id="KW-0479">Metal-binding</keyword>
<keyword evidence="5 8" id="KW-0093">Biotin biosynthesis</keyword>
<dbReference type="CDD" id="cd03109">
    <property type="entry name" value="DTBS"/>
    <property type="match status" value="1"/>
</dbReference>
<dbReference type="Pfam" id="PF13500">
    <property type="entry name" value="AAA_26"/>
    <property type="match status" value="1"/>
</dbReference>
<reference evidence="10" key="1">
    <citation type="submission" date="2018-11" db="EMBL/GenBank/DDBJ databases">
        <title>FDA dAtabase for Regulatory Grade micrObial Sequences (FDA-ARGOS): Supporting development and validation of Infectious Disease Dx tests.</title>
        <authorList>
            <person name="Goldberg B."/>
            <person name="Campos J."/>
            <person name="Tallon L."/>
            <person name="Sadzewicz L."/>
            <person name="Zhao X."/>
            <person name="Vavikolanu K."/>
            <person name="Mehta A."/>
            <person name="Aluvathingal J."/>
            <person name="Nadendla S."/>
            <person name="Geyer C."/>
            <person name="Nandy P."/>
            <person name="Yan Y."/>
            <person name="Sichtig H."/>
        </authorList>
    </citation>
    <scope>NUCLEOTIDE SEQUENCE [LARGE SCALE GENOMIC DNA]</scope>
    <source>
        <strain evidence="10">FDAARGOS_614</strain>
    </source>
</reference>
<comment type="subcellular location">
    <subcellularLocation>
        <location evidence="8">Cytoplasm</location>
    </subcellularLocation>
</comment>
<dbReference type="UniPathway" id="UPA00078">
    <property type="reaction ID" value="UER00161"/>
</dbReference>
<keyword evidence="7 8" id="KW-0460">Magnesium</keyword>
<evidence type="ECO:0000256" key="1">
    <source>
        <dbReference type="ARBA" id="ARBA00022490"/>
    </source>
</evidence>
<feature type="binding site" evidence="8">
    <location>
        <position position="26"/>
    </location>
    <ligand>
        <name>Mg(2+)</name>
        <dbReference type="ChEBI" id="CHEBI:18420"/>
    </ligand>
</feature>
<keyword evidence="4 8" id="KW-0547">Nucleotide-binding</keyword>
<name>A0A3G8GZT2_9BURK</name>
<feature type="binding site" evidence="8">
    <location>
        <position position="219"/>
    </location>
    <ligand>
        <name>ATP</name>
        <dbReference type="ChEBI" id="CHEBI:30616"/>
    </ligand>
</feature>
<feature type="binding site" evidence="8">
    <location>
        <position position="64"/>
    </location>
    <ligand>
        <name>ATP</name>
        <dbReference type="ChEBI" id="CHEBI:30616"/>
    </ligand>
</feature>
<evidence type="ECO:0000256" key="8">
    <source>
        <dbReference type="HAMAP-Rule" id="MF_00336"/>
    </source>
</evidence>
<dbReference type="HAMAP" id="MF_00336">
    <property type="entry name" value="BioD"/>
    <property type="match status" value="1"/>
</dbReference>
<dbReference type="GO" id="GO:0005524">
    <property type="term" value="F:ATP binding"/>
    <property type="evidence" value="ECO:0007669"/>
    <property type="project" value="UniProtKB-UniRule"/>
</dbReference>
<dbReference type="Gene3D" id="3.40.50.300">
    <property type="entry name" value="P-loop containing nucleotide triphosphate hydrolases"/>
    <property type="match status" value="1"/>
</dbReference>
<comment type="cofactor">
    <cofactor evidence="8">
        <name>Mg(2+)</name>
        <dbReference type="ChEBI" id="CHEBI:18420"/>
    </cofactor>
</comment>
<dbReference type="EMBL" id="CP033969">
    <property type="protein sequence ID" value="AZG12812.1"/>
    <property type="molecule type" value="Genomic_DNA"/>
</dbReference>
<keyword evidence="1 8" id="KW-0963">Cytoplasm</keyword>
<feature type="binding site" evidence="8">
    <location>
        <begin position="125"/>
        <end position="128"/>
    </location>
    <ligand>
        <name>ATP</name>
        <dbReference type="ChEBI" id="CHEBI:30616"/>
    </ligand>
</feature>
<dbReference type="GO" id="GO:0000287">
    <property type="term" value="F:magnesium ion binding"/>
    <property type="evidence" value="ECO:0007669"/>
    <property type="project" value="UniProtKB-UniRule"/>
</dbReference>
<dbReference type="GO" id="GO:0004141">
    <property type="term" value="F:dethiobiotin synthase activity"/>
    <property type="evidence" value="ECO:0007669"/>
    <property type="project" value="UniProtKB-UniRule"/>
</dbReference>
<evidence type="ECO:0000313" key="9">
    <source>
        <dbReference type="EMBL" id="AZG12812.1"/>
    </source>
</evidence>
<dbReference type="PANTHER" id="PTHR43210:SF5">
    <property type="entry name" value="DETHIOBIOTIN SYNTHETASE"/>
    <property type="match status" value="1"/>
</dbReference>
<dbReference type="EC" id="6.3.3.3" evidence="8"/>
<gene>
    <name evidence="8 9" type="primary">bioD</name>
    <name evidence="9" type="ORF">EHF44_04825</name>
</gene>
<dbReference type="OrthoDB" id="9802097at2"/>
<comment type="catalytic activity">
    <reaction evidence="8">
        <text>(7R,8S)-7,8-diammoniononanoate + CO2 + ATP = (4R,5S)-dethiobiotin + ADP + phosphate + 3 H(+)</text>
        <dbReference type="Rhea" id="RHEA:15805"/>
        <dbReference type="ChEBI" id="CHEBI:15378"/>
        <dbReference type="ChEBI" id="CHEBI:16526"/>
        <dbReference type="ChEBI" id="CHEBI:30616"/>
        <dbReference type="ChEBI" id="CHEBI:43474"/>
        <dbReference type="ChEBI" id="CHEBI:149469"/>
        <dbReference type="ChEBI" id="CHEBI:149473"/>
        <dbReference type="ChEBI" id="CHEBI:456216"/>
        <dbReference type="EC" id="6.3.3.3"/>
    </reaction>
</comment>
<feature type="binding site" evidence="8">
    <location>
        <begin position="22"/>
        <end position="27"/>
    </location>
    <ligand>
        <name>ATP</name>
        <dbReference type="ChEBI" id="CHEBI:30616"/>
    </ligand>
</feature>
<dbReference type="NCBIfam" id="TIGR00347">
    <property type="entry name" value="bioD"/>
    <property type="match status" value="1"/>
</dbReference>
<feature type="binding site" evidence="8">
    <location>
        <position position="125"/>
    </location>
    <ligand>
        <name>Mg(2+)</name>
        <dbReference type="ChEBI" id="CHEBI:18420"/>
    </ligand>
</feature>
<feature type="binding site" evidence="8">
    <location>
        <position position="64"/>
    </location>
    <ligand>
        <name>Mg(2+)</name>
        <dbReference type="ChEBI" id="CHEBI:18420"/>
    </ligand>
</feature>
<comment type="similarity">
    <text evidence="8">Belongs to the dethiobiotin synthetase family.</text>
</comment>
<comment type="caution">
    <text evidence="8">Lacks conserved residue(s) required for the propagation of feature annotation.</text>
</comment>
<dbReference type="PIRSF" id="PIRSF006755">
    <property type="entry name" value="DTB_synth"/>
    <property type="match status" value="1"/>
</dbReference>
<dbReference type="GO" id="GO:0005829">
    <property type="term" value="C:cytosol"/>
    <property type="evidence" value="ECO:0007669"/>
    <property type="project" value="TreeGrafter"/>
</dbReference>
<dbReference type="InterPro" id="IPR027417">
    <property type="entry name" value="P-loop_NTPase"/>
</dbReference>
<evidence type="ECO:0000256" key="2">
    <source>
        <dbReference type="ARBA" id="ARBA00022598"/>
    </source>
</evidence>
<dbReference type="InterPro" id="IPR004472">
    <property type="entry name" value="DTB_synth_BioD"/>
</dbReference>
<dbReference type="AlphaFoldDB" id="A0A3G8GZT2"/>
<evidence type="ECO:0000256" key="6">
    <source>
        <dbReference type="ARBA" id="ARBA00022840"/>
    </source>
</evidence>
<dbReference type="Proteomes" id="UP000270411">
    <property type="component" value="Chromosome 1"/>
</dbReference>
<dbReference type="GO" id="GO:0042803">
    <property type="term" value="F:protein homodimerization activity"/>
    <property type="evidence" value="ECO:0007669"/>
    <property type="project" value="UniProtKB-ARBA"/>
</dbReference>
<evidence type="ECO:0000256" key="3">
    <source>
        <dbReference type="ARBA" id="ARBA00022723"/>
    </source>
</evidence>
<feature type="active site" evidence="8">
    <location>
        <position position="47"/>
    </location>
</feature>
<evidence type="ECO:0000256" key="7">
    <source>
        <dbReference type="ARBA" id="ARBA00022842"/>
    </source>
</evidence>
<comment type="subunit">
    <text evidence="8">Homodimer.</text>
</comment>
<comment type="function">
    <text evidence="8">Catalyzes a mechanistically unusual reaction, the ATP-dependent insertion of CO2 between the N7 and N8 nitrogen atoms of 7,8-diaminopelargonic acid (DAPA, also called 7,8-diammoniononanoate) to form a ureido ring.</text>
</comment>
<accession>A0A3G8GZT2</accession>
<keyword evidence="2 8" id="KW-0436">Ligase</keyword>
<organism evidence="9 10">
    <name type="scientific">Cupriavidus pauculus</name>
    <dbReference type="NCBI Taxonomy" id="82633"/>
    <lineage>
        <taxon>Bacteria</taxon>
        <taxon>Pseudomonadati</taxon>
        <taxon>Pseudomonadota</taxon>
        <taxon>Betaproteobacteria</taxon>
        <taxon>Burkholderiales</taxon>
        <taxon>Burkholderiaceae</taxon>
        <taxon>Cupriavidus</taxon>
    </lineage>
</organism>
<dbReference type="FunFam" id="3.40.50.300:FF:000292">
    <property type="entry name" value="ATP-dependent dethiobiotin synthetase BioD"/>
    <property type="match status" value="1"/>
</dbReference>
<proteinExistence type="inferred from homology"/>
<evidence type="ECO:0000256" key="4">
    <source>
        <dbReference type="ARBA" id="ARBA00022741"/>
    </source>
</evidence>
<dbReference type="RefSeq" id="WP_124682700.1">
    <property type="nucleotide sequence ID" value="NZ_CP033969.1"/>
</dbReference>
<feature type="binding site" evidence="8">
    <location>
        <begin position="188"/>
        <end position="189"/>
    </location>
    <ligand>
        <name>ATP</name>
        <dbReference type="ChEBI" id="CHEBI:30616"/>
    </ligand>
</feature>
<evidence type="ECO:0000256" key="5">
    <source>
        <dbReference type="ARBA" id="ARBA00022756"/>
    </source>
</evidence>
<dbReference type="GO" id="GO:0009102">
    <property type="term" value="P:biotin biosynthetic process"/>
    <property type="evidence" value="ECO:0007669"/>
    <property type="project" value="UniProtKB-UniRule"/>
</dbReference>